<proteinExistence type="predicted"/>
<dbReference type="Proteomes" id="UP001385951">
    <property type="component" value="Unassembled WGS sequence"/>
</dbReference>
<keyword evidence="2" id="KW-1185">Reference proteome</keyword>
<gene>
    <name evidence="1" type="ORF">QCA50_008294</name>
</gene>
<accession>A0AAW0G5L9</accession>
<protein>
    <submittedName>
        <fullName evidence="1">Uncharacterized protein</fullName>
    </submittedName>
</protein>
<evidence type="ECO:0000313" key="2">
    <source>
        <dbReference type="Proteomes" id="UP001385951"/>
    </source>
</evidence>
<evidence type="ECO:0000313" key="1">
    <source>
        <dbReference type="EMBL" id="KAK7688755.1"/>
    </source>
</evidence>
<dbReference type="AlphaFoldDB" id="A0AAW0G5L9"/>
<organism evidence="1 2">
    <name type="scientific">Cerrena zonata</name>
    <dbReference type="NCBI Taxonomy" id="2478898"/>
    <lineage>
        <taxon>Eukaryota</taxon>
        <taxon>Fungi</taxon>
        <taxon>Dikarya</taxon>
        <taxon>Basidiomycota</taxon>
        <taxon>Agaricomycotina</taxon>
        <taxon>Agaricomycetes</taxon>
        <taxon>Polyporales</taxon>
        <taxon>Cerrenaceae</taxon>
        <taxon>Cerrena</taxon>
    </lineage>
</organism>
<dbReference type="EMBL" id="JASBNA010000010">
    <property type="protein sequence ID" value="KAK7688755.1"/>
    <property type="molecule type" value="Genomic_DNA"/>
</dbReference>
<comment type="caution">
    <text evidence="1">The sequence shown here is derived from an EMBL/GenBank/DDBJ whole genome shotgun (WGS) entry which is preliminary data.</text>
</comment>
<sequence>MIHAAKSFDVIRFPPSRVRQFLARLEMAYLTLLTTALGHSRSILPMPVILYQDGQYIFSFKTFLRGLIYEINCDVLAYSQTHTLMTPSVDDFGERTTTYSFHFYHCTSGPLILSRYISATTEAENEKALSSVS</sequence>
<name>A0AAW0G5L9_9APHY</name>
<reference evidence="1 2" key="1">
    <citation type="submission" date="2022-09" db="EMBL/GenBank/DDBJ databases">
        <authorList>
            <person name="Palmer J.M."/>
        </authorList>
    </citation>
    <scope>NUCLEOTIDE SEQUENCE [LARGE SCALE GENOMIC DNA]</scope>
    <source>
        <strain evidence="1 2">DSM 7382</strain>
    </source>
</reference>